<dbReference type="SUPFAM" id="SSF100950">
    <property type="entry name" value="NagB/RpiA/CoA transferase-like"/>
    <property type="match status" value="1"/>
</dbReference>
<comment type="caution">
    <text evidence="4">The sequence shown here is derived from an EMBL/GenBank/DDBJ whole genome shotgun (WGS) entry which is preliminary data.</text>
</comment>
<dbReference type="InterPro" id="IPR006148">
    <property type="entry name" value="Glc/Gal-6P_isomerase"/>
</dbReference>
<dbReference type="Gene3D" id="3.40.50.1360">
    <property type="match status" value="1"/>
</dbReference>
<dbReference type="GO" id="GO:0005975">
    <property type="term" value="P:carbohydrate metabolic process"/>
    <property type="evidence" value="ECO:0007669"/>
    <property type="project" value="InterPro"/>
</dbReference>
<dbReference type="AlphaFoldDB" id="A0A814W8Q7"/>
<gene>
    <name evidence="4" type="ORF">JXQ802_LOCUS24118</name>
    <name evidence="3" type="ORF">PYM288_LOCUS18123</name>
</gene>
<dbReference type="InterPro" id="IPR037171">
    <property type="entry name" value="NagB/RpiA_transferase-like"/>
</dbReference>
<organism evidence="4 5">
    <name type="scientific">Rotaria sordida</name>
    <dbReference type="NCBI Taxonomy" id="392033"/>
    <lineage>
        <taxon>Eukaryota</taxon>
        <taxon>Metazoa</taxon>
        <taxon>Spiralia</taxon>
        <taxon>Gnathifera</taxon>
        <taxon>Rotifera</taxon>
        <taxon>Eurotatoria</taxon>
        <taxon>Bdelloidea</taxon>
        <taxon>Philodinida</taxon>
        <taxon>Philodinidae</taxon>
        <taxon>Rotaria</taxon>
    </lineage>
</organism>
<feature type="domain" description="Glucosamine/galactosamine-6-phosphate isomerase" evidence="2">
    <location>
        <begin position="146"/>
        <end position="188"/>
    </location>
</feature>
<dbReference type="Proteomes" id="UP000663870">
    <property type="component" value="Unassembled WGS sequence"/>
</dbReference>
<proteinExistence type="predicted"/>
<feature type="compositionally biased region" description="Basic and acidic residues" evidence="1">
    <location>
        <begin position="86"/>
        <end position="107"/>
    </location>
</feature>
<evidence type="ECO:0000259" key="2">
    <source>
        <dbReference type="Pfam" id="PF01182"/>
    </source>
</evidence>
<keyword evidence="5" id="KW-1185">Reference proteome</keyword>
<feature type="region of interest" description="Disordered" evidence="1">
    <location>
        <begin position="67"/>
        <end position="108"/>
    </location>
</feature>
<evidence type="ECO:0000256" key="1">
    <source>
        <dbReference type="SAM" id="MobiDB-lite"/>
    </source>
</evidence>
<name>A0A814W8Q7_9BILA</name>
<dbReference type="Pfam" id="PF01182">
    <property type="entry name" value="Glucosamine_iso"/>
    <property type="match status" value="1"/>
</dbReference>
<evidence type="ECO:0000313" key="5">
    <source>
        <dbReference type="Proteomes" id="UP000663870"/>
    </source>
</evidence>
<dbReference type="EMBL" id="CAJNOH010000541">
    <property type="protein sequence ID" value="CAF1070307.1"/>
    <property type="molecule type" value="Genomic_DNA"/>
</dbReference>
<accession>A0A814W8Q7</accession>
<dbReference type="EMBL" id="CAJNOL010000774">
    <property type="protein sequence ID" value="CAF1195388.1"/>
    <property type="molecule type" value="Genomic_DNA"/>
</dbReference>
<sequence length="197" mass="22925">MNTDQFWTYVKQRFNEGFANLVCLELKFFVPIAFKSVETLDILKKYIDRRIPDMNENSIKLFFEKNEDSPSKGNVVTSDSTDTSADGDKSNSRKRRGDSTVDTMEHSVKHRKRQIRANKHNRDEWSFSSDEYMLPTVDEQESSHDWKAQPPLQRVTLTVDTINETKYKIVVVTGASKSTIVTEILEDDNNFFSRVWI</sequence>
<evidence type="ECO:0000313" key="4">
    <source>
        <dbReference type="EMBL" id="CAF1195388.1"/>
    </source>
</evidence>
<reference evidence="4" key="1">
    <citation type="submission" date="2021-02" db="EMBL/GenBank/DDBJ databases">
        <authorList>
            <person name="Nowell W R."/>
        </authorList>
    </citation>
    <scope>NUCLEOTIDE SEQUENCE</scope>
</reference>
<dbReference type="Proteomes" id="UP000663854">
    <property type="component" value="Unassembled WGS sequence"/>
</dbReference>
<protein>
    <recommendedName>
        <fullName evidence="2">Glucosamine/galactosamine-6-phosphate isomerase domain-containing protein</fullName>
    </recommendedName>
</protein>
<evidence type="ECO:0000313" key="3">
    <source>
        <dbReference type="EMBL" id="CAF1070307.1"/>
    </source>
</evidence>